<dbReference type="AlphaFoldDB" id="A0AAE0EDW7"/>
<protein>
    <recommendedName>
        <fullName evidence="2">TIR domain-containing protein</fullName>
    </recommendedName>
</protein>
<evidence type="ECO:0000313" key="4">
    <source>
        <dbReference type="Proteomes" id="UP001281410"/>
    </source>
</evidence>
<feature type="domain" description="TIR" evidence="2">
    <location>
        <begin position="18"/>
        <end position="158"/>
    </location>
</feature>
<dbReference type="SUPFAM" id="SSF52200">
    <property type="entry name" value="Toll/Interleukin receptor TIR domain"/>
    <property type="match status" value="1"/>
</dbReference>
<dbReference type="InterPro" id="IPR035897">
    <property type="entry name" value="Toll_tir_struct_dom_sf"/>
</dbReference>
<dbReference type="FunFam" id="3.40.50.10140:FF:000007">
    <property type="entry name" value="Disease resistance protein (TIR-NBS-LRR class)"/>
    <property type="match status" value="1"/>
</dbReference>
<evidence type="ECO:0000313" key="3">
    <source>
        <dbReference type="EMBL" id="KAK3224721.1"/>
    </source>
</evidence>
<proteinExistence type="predicted"/>
<dbReference type="PANTHER" id="PTHR32009">
    <property type="entry name" value="TMV RESISTANCE PROTEIN N-LIKE"/>
    <property type="match status" value="1"/>
</dbReference>
<name>A0AAE0EDW7_9ROSI</name>
<dbReference type="InterPro" id="IPR000157">
    <property type="entry name" value="TIR_dom"/>
</dbReference>
<dbReference type="Proteomes" id="UP001281410">
    <property type="component" value="Unassembled WGS sequence"/>
</dbReference>
<dbReference type="Pfam" id="PF01582">
    <property type="entry name" value="TIR"/>
    <property type="match status" value="1"/>
</dbReference>
<dbReference type="PROSITE" id="PS50104">
    <property type="entry name" value="TIR"/>
    <property type="match status" value="1"/>
</dbReference>
<comment type="caution">
    <text evidence="3">The sequence shown here is derived from an EMBL/GenBank/DDBJ whole genome shotgun (WGS) entry which is preliminary data.</text>
</comment>
<keyword evidence="4" id="KW-1185">Reference proteome</keyword>
<evidence type="ECO:0000256" key="1">
    <source>
        <dbReference type="ARBA" id="ARBA00023027"/>
    </source>
</evidence>
<dbReference type="PANTHER" id="PTHR32009:SF159">
    <property type="entry name" value="TIR DOMAIN-CONTAINING PROTEIN"/>
    <property type="match status" value="1"/>
</dbReference>
<dbReference type="GO" id="GO:0007165">
    <property type="term" value="P:signal transduction"/>
    <property type="evidence" value="ECO:0007669"/>
    <property type="project" value="InterPro"/>
</dbReference>
<evidence type="ECO:0000259" key="2">
    <source>
        <dbReference type="PROSITE" id="PS50104"/>
    </source>
</evidence>
<accession>A0AAE0EDW7</accession>
<sequence>MGASSSTCSASTTTNYDRNYDVFLNFKGEDSTSDNFKSHLCSALSQKHVKIFVDGDKVKRGDETSPVLLKAIKESQISVVIFSKDYATSKGCLRELVEIIKYKKMNKQIVIPVFYQVNPYDVRKQTGSFMDAFAKLKQVSGEELLTWREVLTEASNLSGWDSSVTSLKQLEILAVFGPGSRVIITTRDKQLLLNFVVAYNIYEVEAFDKREAL</sequence>
<organism evidence="3 4">
    <name type="scientific">Dipteronia sinensis</name>
    <dbReference type="NCBI Taxonomy" id="43782"/>
    <lineage>
        <taxon>Eukaryota</taxon>
        <taxon>Viridiplantae</taxon>
        <taxon>Streptophyta</taxon>
        <taxon>Embryophyta</taxon>
        <taxon>Tracheophyta</taxon>
        <taxon>Spermatophyta</taxon>
        <taxon>Magnoliopsida</taxon>
        <taxon>eudicotyledons</taxon>
        <taxon>Gunneridae</taxon>
        <taxon>Pentapetalae</taxon>
        <taxon>rosids</taxon>
        <taxon>malvids</taxon>
        <taxon>Sapindales</taxon>
        <taxon>Sapindaceae</taxon>
        <taxon>Hippocastanoideae</taxon>
        <taxon>Acereae</taxon>
        <taxon>Dipteronia</taxon>
    </lineage>
</organism>
<gene>
    <name evidence="3" type="ORF">Dsin_004583</name>
</gene>
<dbReference type="SMART" id="SM00255">
    <property type="entry name" value="TIR"/>
    <property type="match status" value="1"/>
</dbReference>
<keyword evidence="1" id="KW-0520">NAD</keyword>
<reference evidence="3" key="1">
    <citation type="journal article" date="2023" name="Plant J.">
        <title>Genome sequences and population genomics provide insights into the demographic history, inbreeding, and mutation load of two 'living fossil' tree species of Dipteronia.</title>
        <authorList>
            <person name="Feng Y."/>
            <person name="Comes H.P."/>
            <person name="Chen J."/>
            <person name="Zhu S."/>
            <person name="Lu R."/>
            <person name="Zhang X."/>
            <person name="Li P."/>
            <person name="Qiu J."/>
            <person name="Olsen K.M."/>
            <person name="Qiu Y."/>
        </authorList>
    </citation>
    <scope>NUCLEOTIDE SEQUENCE</scope>
    <source>
        <strain evidence="3">NBL</strain>
    </source>
</reference>
<dbReference type="Gene3D" id="3.40.50.10140">
    <property type="entry name" value="Toll/interleukin-1 receptor homology (TIR) domain"/>
    <property type="match status" value="1"/>
</dbReference>
<dbReference type="EMBL" id="JANJYJ010000002">
    <property type="protein sequence ID" value="KAK3224721.1"/>
    <property type="molecule type" value="Genomic_DNA"/>
</dbReference>